<reference evidence="2" key="1">
    <citation type="submission" date="2021-02" db="EMBL/GenBank/DDBJ databases">
        <authorList>
            <person name="Dougan E. K."/>
            <person name="Rhodes N."/>
            <person name="Thang M."/>
            <person name="Chan C."/>
        </authorList>
    </citation>
    <scope>NUCLEOTIDE SEQUENCE</scope>
</reference>
<evidence type="ECO:0000256" key="1">
    <source>
        <dbReference type="SAM" id="MobiDB-lite"/>
    </source>
</evidence>
<sequence>WWQTDGATAAENPLSDYDRDAILKQNPLSADLIKLNESVVTCDSQDSQTPTPAPPPAQWYEETTKRRPHFAKELTKHQRRNSATALLQRAYVEMICRSELQARHILACSGDLCYFVLT</sequence>
<feature type="region of interest" description="Disordered" evidence="1">
    <location>
        <begin position="42"/>
        <end position="61"/>
    </location>
</feature>
<feature type="non-terminal residue" evidence="2">
    <location>
        <position position="1"/>
    </location>
</feature>
<accession>A0A812WAP7</accession>
<gene>
    <name evidence="2" type="ORF">SPIL2461_LOCUS18861</name>
</gene>
<evidence type="ECO:0000313" key="2">
    <source>
        <dbReference type="EMBL" id="CAE7678763.1"/>
    </source>
</evidence>
<name>A0A812WAP7_SYMPI</name>
<evidence type="ECO:0000313" key="3">
    <source>
        <dbReference type="Proteomes" id="UP000649617"/>
    </source>
</evidence>
<dbReference type="OrthoDB" id="10334702at2759"/>
<feature type="non-terminal residue" evidence="2">
    <location>
        <position position="118"/>
    </location>
</feature>
<comment type="caution">
    <text evidence="2">The sequence shown here is derived from an EMBL/GenBank/DDBJ whole genome shotgun (WGS) entry which is preliminary data.</text>
</comment>
<dbReference type="Proteomes" id="UP000649617">
    <property type="component" value="Unassembled WGS sequence"/>
</dbReference>
<dbReference type="EMBL" id="CAJNIZ010044117">
    <property type="protein sequence ID" value="CAE7678763.1"/>
    <property type="molecule type" value="Genomic_DNA"/>
</dbReference>
<protein>
    <submittedName>
        <fullName evidence="2">Uncharacterized protein</fullName>
    </submittedName>
</protein>
<organism evidence="2 3">
    <name type="scientific">Symbiodinium pilosum</name>
    <name type="common">Dinoflagellate</name>
    <dbReference type="NCBI Taxonomy" id="2952"/>
    <lineage>
        <taxon>Eukaryota</taxon>
        <taxon>Sar</taxon>
        <taxon>Alveolata</taxon>
        <taxon>Dinophyceae</taxon>
        <taxon>Suessiales</taxon>
        <taxon>Symbiodiniaceae</taxon>
        <taxon>Symbiodinium</taxon>
    </lineage>
</organism>
<keyword evidence="3" id="KW-1185">Reference proteome</keyword>
<proteinExistence type="predicted"/>
<dbReference type="AlphaFoldDB" id="A0A812WAP7"/>